<reference evidence="2 3" key="1">
    <citation type="submission" date="2018-06" db="EMBL/GenBank/DDBJ databases">
        <title>The draft genome sequence of Crocinitomix sp. SM1701.</title>
        <authorList>
            <person name="Zhang X."/>
        </authorList>
    </citation>
    <scope>NUCLEOTIDE SEQUENCE [LARGE SCALE GENOMIC DNA]</scope>
    <source>
        <strain evidence="2 3">SM1701</strain>
    </source>
</reference>
<comment type="caution">
    <text evidence="2">The sequence shown here is derived from an EMBL/GenBank/DDBJ whole genome shotgun (WGS) entry which is preliminary data.</text>
</comment>
<dbReference type="AlphaFoldDB" id="A0A2W1MZ47"/>
<dbReference type="RefSeq" id="WP_111064471.1">
    <property type="nucleotide sequence ID" value="NZ_JBHUCU010000016.1"/>
</dbReference>
<gene>
    <name evidence="2" type="ORF">DNU06_15790</name>
</gene>
<name>A0A2W1MZ47_9FLAO</name>
<proteinExistence type="predicted"/>
<dbReference type="OrthoDB" id="6028159at2"/>
<evidence type="ECO:0008006" key="4">
    <source>
        <dbReference type="Google" id="ProtNLM"/>
    </source>
</evidence>
<dbReference type="EMBL" id="QKSB01000015">
    <property type="protein sequence ID" value="PZE15841.1"/>
    <property type="molecule type" value="Genomic_DNA"/>
</dbReference>
<accession>A0A2W1MZ47</accession>
<organism evidence="2 3">
    <name type="scientific">Putridiphycobacter roseus</name>
    <dbReference type="NCBI Taxonomy" id="2219161"/>
    <lineage>
        <taxon>Bacteria</taxon>
        <taxon>Pseudomonadati</taxon>
        <taxon>Bacteroidota</taxon>
        <taxon>Flavobacteriia</taxon>
        <taxon>Flavobacteriales</taxon>
        <taxon>Crocinitomicaceae</taxon>
        <taxon>Putridiphycobacter</taxon>
    </lineage>
</organism>
<dbReference type="NCBIfam" id="NF041635">
    <property type="entry name" value="STM3941_fam"/>
    <property type="match status" value="1"/>
</dbReference>
<sequence length="163" mass="19039">MNQEYYTDPKFRKTEIIKMFLFFPIFGTIIYLISLTSLGGNEWISVLLLLPIGLYGFWQIFNNSKNRPSVIIAERGITINNPAELEEISWNEIVGITVENKFNRQILYLDLKNEPQYKNVLSKVINKRNEKVKAKLSPKVGIMEKYVSYKIEELQSVTEEQIN</sequence>
<keyword evidence="1" id="KW-0472">Membrane</keyword>
<evidence type="ECO:0000313" key="3">
    <source>
        <dbReference type="Proteomes" id="UP000249248"/>
    </source>
</evidence>
<evidence type="ECO:0000313" key="2">
    <source>
        <dbReference type="EMBL" id="PZE15841.1"/>
    </source>
</evidence>
<dbReference type="InterPro" id="IPR048136">
    <property type="entry name" value="STM3941-like"/>
</dbReference>
<keyword evidence="3" id="KW-1185">Reference proteome</keyword>
<protein>
    <recommendedName>
        <fullName evidence="4">PH domain-containing protein</fullName>
    </recommendedName>
</protein>
<feature type="transmembrane region" description="Helical" evidence="1">
    <location>
        <begin position="43"/>
        <end position="61"/>
    </location>
</feature>
<keyword evidence="1" id="KW-0812">Transmembrane</keyword>
<evidence type="ECO:0000256" key="1">
    <source>
        <dbReference type="SAM" id="Phobius"/>
    </source>
</evidence>
<feature type="transmembrane region" description="Helical" evidence="1">
    <location>
        <begin position="20"/>
        <end position="37"/>
    </location>
</feature>
<keyword evidence="1" id="KW-1133">Transmembrane helix</keyword>
<dbReference type="Proteomes" id="UP000249248">
    <property type="component" value="Unassembled WGS sequence"/>
</dbReference>